<evidence type="ECO:0000313" key="2">
    <source>
        <dbReference type="EMBL" id="CAJ1938492.1"/>
    </source>
</evidence>
<protein>
    <submittedName>
        <fullName evidence="2">Uncharacterized protein</fullName>
    </submittedName>
</protein>
<feature type="region of interest" description="Disordered" evidence="1">
    <location>
        <begin position="45"/>
        <end position="106"/>
    </location>
</feature>
<feature type="compositionally biased region" description="Basic and acidic residues" evidence="1">
    <location>
        <begin position="62"/>
        <end position="101"/>
    </location>
</feature>
<name>A0AA86VXB1_9FABA</name>
<accession>A0AA86VXB1</accession>
<dbReference type="AlphaFoldDB" id="A0AA86VXB1"/>
<reference evidence="2" key="1">
    <citation type="submission" date="2023-10" db="EMBL/GenBank/DDBJ databases">
        <authorList>
            <person name="Domelevo Entfellner J.-B."/>
        </authorList>
    </citation>
    <scope>NUCLEOTIDE SEQUENCE</scope>
</reference>
<keyword evidence="3" id="KW-1185">Reference proteome</keyword>
<dbReference type="EMBL" id="OY731400">
    <property type="protein sequence ID" value="CAJ1938492.1"/>
    <property type="molecule type" value="Genomic_DNA"/>
</dbReference>
<gene>
    <name evidence="2" type="ORF">AYBTSS11_LOCUS8606</name>
</gene>
<evidence type="ECO:0000313" key="3">
    <source>
        <dbReference type="Proteomes" id="UP001189624"/>
    </source>
</evidence>
<dbReference type="Proteomes" id="UP001189624">
    <property type="component" value="Chromosome 3"/>
</dbReference>
<dbReference type="Gramene" id="rna-AYBTSS11_LOCUS8606">
    <property type="protein sequence ID" value="CAJ1938492.1"/>
    <property type="gene ID" value="gene-AYBTSS11_LOCUS8606"/>
</dbReference>
<proteinExistence type="predicted"/>
<sequence length="130" mass="14423">MKYNVYNFKINFSSHGAAVAQATNAKVANAEALVAKAVVTKAANAKQWSQSSEHGAMNAEQEMERTRRSDRRAANAEVDLRGEGRKRGETKIRERRGKSEREDLENESLLPGVLGGLLDYGTVSDFFYEV</sequence>
<organism evidence="2 3">
    <name type="scientific">Sphenostylis stenocarpa</name>
    <dbReference type="NCBI Taxonomy" id="92480"/>
    <lineage>
        <taxon>Eukaryota</taxon>
        <taxon>Viridiplantae</taxon>
        <taxon>Streptophyta</taxon>
        <taxon>Embryophyta</taxon>
        <taxon>Tracheophyta</taxon>
        <taxon>Spermatophyta</taxon>
        <taxon>Magnoliopsida</taxon>
        <taxon>eudicotyledons</taxon>
        <taxon>Gunneridae</taxon>
        <taxon>Pentapetalae</taxon>
        <taxon>rosids</taxon>
        <taxon>fabids</taxon>
        <taxon>Fabales</taxon>
        <taxon>Fabaceae</taxon>
        <taxon>Papilionoideae</taxon>
        <taxon>50 kb inversion clade</taxon>
        <taxon>NPAAA clade</taxon>
        <taxon>indigoferoid/millettioid clade</taxon>
        <taxon>Phaseoleae</taxon>
        <taxon>Sphenostylis</taxon>
    </lineage>
</organism>
<evidence type="ECO:0000256" key="1">
    <source>
        <dbReference type="SAM" id="MobiDB-lite"/>
    </source>
</evidence>